<dbReference type="EMBL" id="RCHR01000003">
    <property type="protein sequence ID" value="RLL45355.1"/>
    <property type="molecule type" value="Genomic_DNA"/>
</dbReference>
<reference evidence="1 2" key="1">
    <citation type="submission" date="2018-10" db="EMBL/GenBank/DDBJ databases">
        <title>Oceanobacillus sp. YLB-02 draft genome.</title>
        <authorList>
            <person name="Yu L."/>
        </authorList>
    </citation>
    <scope>NUCLEOTIDE SEQUENCE [LARGE SCALE GENOMIC DNA]</scope>
    <source>
        <strain evidence="1 2">YLB-02</strain>
    </source>
</reference>
<dbReference type="InterPro" id="IPR007546">
    <property type="entry name" value="DUF503"/>
</dbReference>
<protein>
    <submittedName>
        <fullName evidence="1">DUF503 family protein</fullName>
    </submittedName>
</protein>
<evidence type="ECO:0000313" key="1">
    <source>
        <dbReference type="EMBL" id="RLL45355.1"/>
    </source>
</evidence>
<dbReference type="Proteomes" id="UP000270219">
    <property type="component" value="Unassembled WGS sequence"/>
</dbReference>
<dbReference type="Pfam" id="PF04456">
    <property type="entry name" value="DUF503"/>
    <property type="match status" value="1"/>
</dbReference>
<evidence type="ECO:0000313" key="2">
    <source>
        <dbReference type="Proteomes" id="UP000270219"/>
    </source>
</evidence>
<dbReference type="Gene3D" id="3.30.70.1120">
    <property type="entry name" value="TT1725-like"/>
    <property type="match status" value="1"/>
</dbReference>
<dbReference type="OrthoDB" id="9809023at2"/>
<gene>
    <name evidence="1" type="ORF">D8M04_10905</name>
</gene>
<keyword evidence="2" id="KW-1185">Reference proteome</keyword>
<dbReference type="InterPro" id="IPR036746">
    <property type="entry name" value="TT1725-like_sf"/>
</dbReference>
<name>A0A498DIM5_9BACI</name>
<accession>A0A498DIM5</accession>
<organism evidence="1 2">
    <name type="scientific">Oceanobacillus piezotolerans</name>
    <dbReference type="NCBI Taxonomy" id="2448030"/>
    <lineage>
        <taxon>Bacteria</taxon>
        <taxon>Bacillati</taxon>
        <taxon>Bacillota</taxon>
        <taxon>Bacilli</taxon>
        <taxon>Bacillales</taxon>
        <taxon>Bacillaceae</taxon>
        <taxon>Oceanobacillus</taxon>
    </lineage>
</organism>
<dbReference type="SUPFAM" id="SSF103007">
    <property type="entry name" value="Hypothetical protein TT1725"/>
    <property type="match status" value="1"/>
</dbReference>
<dbReference type="RefSeq" id="WP_121522941.1">
    <property type="nucleotide sequence ID" value="NZ_RCHR01000003.1"/>
</dbReference>
<dbReference type="PANTHER" id="PTHR36441">
    <property type="entry name" value="HYPOTHETICAL CYTOSOLIC PROTEIN"/>
    <property type="match status" value="1"/>
</dbReference>
<comment type="caution">
    <text evidence="1">The sequence shown here is derived from an EMBL/GenBank/DDBJ whole genome shotgun (WGS) entry which is preliminary data.</text>
</comment>
<dbReference type="PANTHER" id="PTHR36441:SF1">
    <property type="entry name" value="DUF503 DOMAIN-CONTAINING PROTEIN"/>
    <property type="match status" value="1"/>
</dbReference>
<proteinExistence type="predicted"/>
<sequence>MIVYAEVECIMYEGSSLKQKRSIIKRVMAKLKNDFNIAITELDHHDVWQRTKFGIATVSTSYSHAEQVMQEVLRVIDTFPELERTITEVERR</sequence>
<dbReference type="AlphaFoldDB" id="A0A498DIM5"/>